<gene>
    <name evidence="2" type="ORF">D3P06_14265</name>
</gene>
<dbReference type="EMBL" id="QZEV01000089">
    <property type="protein sequence ID" value="RJK99755.1"/>
    <property type="molecule type" value="Genomic_DNA"/>
</dbReference>
<dbReference type="Proteomes" id="UP000285530">
    <property type="component" value="Unassembled WGS sequence"/>
</dbReference>
<evidence type="ECO:0000313" key="3">
    <source>
        <dbReference type="Proteomes" id="UP000285530"/>
    </source>
</evidence>
<keyword evidence="3" id="KW-1185">Reference proteome</keyword>
<comment type="caution">
    <text evidence="2">The sequence shown here is derived from an EMBL/GenBank/DDBJ whole genome shotgun (WGS) entry which is preliminary data.</text>
</comment>
<protein>
    <submittedName>
        <fullName evidence="2">Uncharacterized protein</fullName>
    </submittedName>
</protein>
<feature type="compositionally biased region" description="Basic and acidic residues" evidence="1">
    <location>
        <begin position="1"/>
        <end position="13"/>
    </location>
</feature>
<evidence type="ECO:0000313" key="2">
    <source>
        <dbReference type="EMBL" id="RJK99755.1"/>
    </source>
</evidence>
<sequence length="178" mass="19165">PRPRADARADDRAGATPEEPGQPIAPVTLIQALNFPDGPDDHAAIEALRAALADPANSRVLRAAQDVVTLMAGRDIYMDDLPPHPARPDVWRRFAAGERGSAVAALGGIHQPEALQIAAAMMQEDEIFRDTAQHFLRHFDGLTARLVPHLDDLQIAVLADSRSARAFMLLGRVSGVFG</sequence>
<proteinExistence type="predicted"/>
<feature type="region of interest" description="Disordered" evidence="1">
    <location>
        <begin position="1"/>
        <end position="23"/>
    </location>
</feature>
<name>A0A418ZRV1_9RHOB</name>
<dbReference type="AlphaFoldDB" id="A0A418ZRV1"/>
<evidence type="ECO:0000256" key="1">
    <source>
        <dbReference type="SAM" id="MobiDB-lite"/>
    </source>
</evidence>
<reference evidence="2 3" key="1">
    <citation type="submission" date="2018-09" db="EMBL/GenBank/DDBJ databases">
        <title>Paracoccus onubensis nov. sp. a moderate halophilic bacterium isolated from Gruta de las Maravillas (Aracena, Spain).</title>
        <authorList>
            <person name="Jurado V."/>
            <person name="Gutierrez-Patricio S."/>
            <person name="Gonzalez-Pimentel J.L."/>
            <person name="Laiz L."/>
            <person name="Saiz-Jimenez C."/>
        </authorList>
    </citation>
    <scope>NUCLEOTIDE SEQUENCE [LARGE SCALE GENOMIC DNA]</scope>
    <source>
        <strain evidence="2 3">DSM 19484</strain>
    </source>
</reference>
<accession>A0A418ZRV1</accession>
<organism evidence="2 3">
    <name type="scientific">Paracoccus aestuarii</name>
    <dbReference type="NCBI Taxonomy" id="453842"/>
    <lineage>
        <taxon>Bacteria</taxon>
        <taxon>Pseudomonadati</taxon>
        <taxon>Pseudomonadota</taxon>
        <taxon>Alphaproteobacteria</taxon>
        <taxon>Rhodobacterales</taxon>
        <taxon>Paracoccaceae</taxon>
        <taxon>Paracoccus</taxon>
    </lineage>
</organism>
<feature type="non-terminal residue" evidence="2">
    <location>
        <position position="1"/>
    </location>
</feature>